<dbReference type="AlphaFoldDB" id="A0A4Q7ZAC3"/>
<keyword evidence="3" id="KW-1185">Reference proteome</keyword>
<evidence type="ECO:0000313" key="2">
    <source>
        <dbReference type="EMBL" id="RZU47510.1"/>
    </source>
</evidence>
<dbReference type="Gene3D" id="3.90.79.10">
    <property type="entry name" value="Nucleoside Triphosphate Pyrophosphohydrolase"/>
    <property type="match status" value="1"/>
</dbReference>
<dbReference type="OrthoDB" id="5417595at2"/>
<dbReference type="SUPFAM" id="SSF55811">
    <property type="entry name" value="Nudix"/>
    <property type="match status" value="1"/>
</dbReference>
<protein>
    <submittedName>
        <fullName evidence="2">ADP-ribose pyrophosphatase YjhB (NUDIX family)</fullName>
    </submittedName>
</protein>
<evidence type="ECO:0000259" key="1">
    <source>
        <dbReference type="PROSITE" id="PS51462"/>
    </source>
</evidence>
<evidence type="ECO:0000313" key="3">
    <source>
        <dbReference type="Proteomes" id="UP000292423"/>
    </source>
</evidence>
<dbReference type="PANTHER" id="PTHR43222">
    <property type="entry name" value="NUDIX HYDROLASE 23"/>
    <property type="match status" value="1"/>
</dbReference>
<dbReference type="InterPro" id="IPR015797">
    <property type="entry name" value="NUDIX_hydrolase-like_dom_sf"/>
</dbReference>
<reference evidence="2 3" key="1">
    <citation type="submission" date="2019-02" db="EMBL/GenBank/DDBJ databases">
        <title>Genomic Encyclopedia of Type Strains, Phase IV (KMG-IV): sequencing the most valuable type-strain genomes for metagenomic binning, comparative biology and taxonomic classification.</title>
        <authorList>
            <person name="Goeker M."/>
        </authorList>
    </citation>
    <scope>NUCLEOTIDE SEQUENCE [LARGE SCALE GENOMIC DNA]</scope>
    <source>
        <strain evidence="2 3">DSM 105135</strain>
    </source>
</reference>
<sequence>MKFCSACGHAVVQKVPAGDNRLRFVCESCETIHYQNPKIICGCLPTWQDKVLLCKRGIEPRYGFWTLPAGFMENGETTQEGAARETWEEAAAKVEVGDLYCIFNIPQISQVYVMYRGEIVDGNFGVGEESIEAGLFAEEAIPWDELAFPSIKRTLRYYFSDRKLGKFPVRVEDLIHRTPD</sequence>
<dbReference type="InterPro" id="IPR029401">
    <property type="entry name" value="Nudix_N"/>
</dbReference>
<dbReference type="Pfam" id="PF14803">
    <property type="entry name" value="Zn_ribbon_Nudix"/>
    <property type="match status" value="1"/>
</dbReference>
<dbReference type="Proteomes" id="UP000292423">
    <property type="component" value="Unassembled WGS sequence"/>
</dbReference>
<dbReference type="GO" id="GO:0003824">
    <property type="term" value="F:catalytic activity"/>
    <property type="evidence" value="ECO:0007669"/>
    <property type="project" value="UniProtKB-ARBA"/>
</dbReference>
<dbReference type="Gene3D" id="2.20.70.10">
    <property type="match status" value="1"/>
</dbReference>
<comment type="caution">
    <text evidence="2">The sequence shown here is derived from an EMBL/GenBank/DDBJ whole genome shotgun (WGS) entry which is preliminary data.</text>
</comment>
<feature type="domain" description="Nudix hydrolase" evidence="1">
    <location>
        <begin position="36"/>
        <end position="159"/>
    </location>
</feature>
<name>A0A4Q7ZAC3_9GAMM</name>
<organism evidence="2 3">
    <name type="scientific">Fluviicoccus keumensis</name>
    <dbReference type="NCBI Taxonomy" id="1435465"/>
    <lineage>
        <taxon>Bacteria</taxon>
        <taxon>Pseudomonadati</taxon>
        <taxon>Pseudomonadota</taxon>
        <taxon>Gammaproteobacteria</taxon>
        <taxon>Moraxellales</taxon>
        <taxon>Moraxellaceae</taxon>
        <taxon>Fluviicoccus</taxon>
    </lineage>
</organism>
<dbReference type="InterPro" id="IPR000086">
    <property type="entry name" value="NUDIX_hydrolase_dom"/>
</dbReference>
<dbReference type="EMBL" id="SHKX01000010">
    <property type="protein sequence ID" value="RZU47510.1"/>
    <property type="molecule type" value="Genomic_DNA"/>
</dbReference>
<dbReference type="RefSeq" id="WP_130410747.1">
    <property type="nucleotide sequence ID" value="NZ_SHKX01000010.1"/>
</dbReference>
<proteinExistence type="predicted"/>
<dbReference type="PANTHER" id="PTHR43222:SF2">
    <property type="entry name" value="NUDIX HYDROLASE 23, CHLOROPLASTIC"/>
    <property type="match status" value="1"/>
</dbReference>
<gene>
    <name evidence="2" type="ORF">EV700_0473</name>
</gene>
<dbReference type="Pfam" id="PF00293">
    <property type="entry name" value="NUDIX"/>
    <property type="match status" value="1"/>
</dbReference>
<dbReference type="CDD" id="cd04511">
    <property type="entry name" value="NUDIX_Hydrolase"/>
    <property type="match status" value="1"/>
</dbReference>
<dbReference type="PROSITE" id="PS51462">
    <property type="entry name" value="NUDIX"/>
    <property type="match status" value="1"/>
</dbReference>
<accession>A0A4Q7ZAC3</accession>